<dbReference type="GO" id="GO:0009247">
    <property type="term" value="P:glycolipid biosynthetic process"/>
    <property type="evidence" value="ECO:0007669"/>
    <property type="project" value="UniProtKB-ARBA"/>
</dbReference>
<accession>A0AA49JYC4</accession>
<evidence type="ECO:0000313" key="7">
    <source>
        <dbReference type="EMBL" id="WKW11198.1"/>
    </source>
</evidence>
<dbReference type="EMBL" id="CP130612">
    <property type="protein sequence ID" value="WKW11198.1"/>
    <property type="molecule type" value="Genomic_DNA"/>
</dbReference>
<keyword evidence="4" id="KW-0808">Transferase</keyword>
<evidence type="ECO:0000256" key="4">
    <source>
        <dbReference type="ARBA" id="ARBA00022679"/>
    </source>
</evidence>
<dbReference type="InterPro" id="IPR004960">
    <property type="entry name" value="LipA_acyltrans"/>
</dbReference>
<keyword evidence="3" id="KW-0997">Cell inner membrane</keyword>
<reference evidence="7" key="1">
    <citation type="submission" date="2023-07" db="EMBL/GenBank/DDBJ databases">
        <authorList>
            <person name="Haufschild T."/>
            <person name="Kallscheuer N."/>
            <person name="Hammer J."/>
            <person name="Kohn T."/>
            <person name="Kabuu M."/>
            <person name="Jogler M."/>
            <person name="Wohfarth N."/>
            <person name="Heuer A."/>
            <person name="Rohde M."/>
            <person name="van Teeseling M.C.F."/>
            <person name="Jogler C."/>
        </authorList>
    </citation>
    <scope>NUCLEOTIDE SEQUENCE</scope>
    <source>
        <strain evidence="7">Strain 138</strain>
        <strain evidence="8">Strain 318</strain>
    </source>
</reference>
<dbReference type="GO" id="GO:0005886">
    <property type="term" value="C:plasma membrane"/>
    <property type="evidence" value="ECO:0007669"/>
    <property type="project" value="UniProtKB-SubCell"/>
</dbReference>
<proteinExistence type="predicted"/>
<dbReference type="KEGG" id="pspc:Strain318_000433"/>
<evidence type="ECO:0000313" key="8">
    <source>
        <dbReference type="EMBL" id="WKW14108.1"/>
    </source>
</evidence>
<evidence type="ECO:0000313" key="9">
    <source>
        <dbReference type="Proteomes" id="UP001229955"/>
    </source>
</evidence>
<sequence length="311" mass="35044">MAEREVKPPTLMHRVEYALLRLVATLLRPFSLRTASGVGAVVGGWGYWPFRVRADRVERYIRAAFPEFSEQRVRDVARESYRGLGRVTIEGIILSKEPRESILAAFSGTEGWEKLEAAVAEGRGVVLVSGHIGSWELAAAYMAARGIPIDAIAMHMANPLSDSFVRRTRERLGIKVIFDDEAVRAIPRAFRDGRAVGFLSDQGALGLASTFVDFFGRPAKTPRGAAVFALRSKLPMLFVAAIRQPDQSYRFIVRDVALAEDADRETAVDNTVRNYTKAIEDCVREHPEQYFWQHRRWKRQPPDTPPHLREP</sequence>
<keyword evidence="9" id="KW-1185">Reference proteome</keyword>
<keyword evidence="2" id="KW-1003">Cell membrane</keyword>
<dbReference type="Proteomes" id="UP001229955">
    <property type="component" value="Chromosome"/>
</dbReference>
<gene>
    <name evidence="7" type="ORF">Strain138_000433</name>
    <name evidence="8" type="ORF">Strain318_000433</name>
</gene>
<dbReference type="PANTHER" id="PTHR30606">
    <property type="entry name" value="LIPID A BIOSYNTHESIS LAUROYL ACYLTRANSFERASE"/>
    <property type="match status" value="1"/>
</dbReference>
<dbReference type="Pfam" id="PF03279">
    <property type="entry name" value="Lip_A_acyltrans"/>
    <property type="match status" value="1"/>
</dbReference>
<accession>A0AA49JSL8</accession>
<dbReference type="PANTHER" id="PTHR30606:SF10">
    <property type="entry name" value="PHOSPHATIDYLINOSITOL MANNOSIDE ACYLTRANSFERASE"/>
    <property type="match status" value="1"/>
</dbReference>
<protein>
    <submittedName>
        <fullName evidence="7">Lysophospholipid acyltransferase family protein</fullName>
    </submittedName>
</protein>
<evidence type="ECO:0000256" key="5">
    <source>
        <dbReference type="ARBA" id="ARBA00023136"/>
    </source>
</evidence>
<organism evidence="7">
    <name type="scientific">Pseudogemmatithrix spongiicola</name>
    <dbReference type="NCBI Taxonomy" id="3062599"/>
    <lineage>
        <taxon>Bacteria</taxon>
        <taxon>Pseudomonadati</taxon>
        <taxon>Gemmatimonadota</taxon>
        <taxon>Gemmatimonadia</taxon>
        <taxon>Gemmatimonadales</taxon>
        <taxon>Gemmatimonadaceae</taxon>
        <taxon>Pseudogemmatithrix</taxon>
    </lineage>
</organism>
<comment type="subcellular location">
    <subcellularLocation>
        <location evidence="1">Cell inner membrane</location>
    </subcellularLocation>
</comment>
<evidence type="ECO:0000256" key="3">
    <source>
        <dbReference type="ARBA" id="ARBA00022519"/>
    </source>
</evidence>
<dbReference type="GO" id="GO:0016746">
    <property type="term" value="F:acyltransferase activity"/>
    <property type="evidence" value="ECO:0007669"/>
    <property type="project" value="UniProtKB-KW"/>
</dbReference>
<dbReference type="EMBL" id="CP130613">
    <property type="protein sequence ID" value="WKW14108.1"/>
    <property type="molecule type" value="Genomic_DNA"/>
</dbReference>
<name>A0AA49JSL8_9BACT</name>
<dbReference type="AlphaFoldDB" id="A0AA49JSL8"/>
<dbReference type="PIRSF" id="PIRSF026649">
    <property type="entry name" value="MsbB"/>
    <property type="match status" value="1"/>
</dbReference>
<evidence type="ECO:0000256" key="1">
    <source>
        <dbReference type="ARBA" id="ARBA00004533"/>
    </source>
</evidence>
<evidence type="ECO:0000256" key="2">
    <source>
        <dbReference type="ARBA" id="ARBA00022475"/>
    </source>
</evidence>
<keyword evidence="5" id="KW-0472">Membrane</keyword>
<keyword evidence="6 7" id="KW-0012">Acyltransferase</keyword>
<dbReference type="CDD" id="cd07984">
    <property type="entry name" value="LPLAT_LABLAT-like"/>
    <property type="match status" value="1"/>
</dbReference>
<dbReference type="RefSeq" id="WP_367886900.1">
    <property type="nucleotide sequence ID" value="NZ_CP130612.1"/>
</dbReference>
<evidence type="ECO:0000256" key="6">
    <source>
        <dbReference type="ARBA" id="ARBA00023315"/>
    </source>
</evidence>